<gene>
    <name evidence="2" type="ORF">MAMA39_05960</name>
</gene>
<protein>
    <submittedName>
        <fullName evidence="2">Uncharacterized protein</fullName>
    </submittedName>
</protein>
<dbReference type="Proteomes" id="UP000261764">
    <property type="component" value="Chromosome I"/>
</dbReference>
<feature type="transmembrane region" description="Helical" evidence="1">
    <location>
        <begin position="184"/>
        <end position="209"/>
    </location>
</feature>
<dbReference type="AlphaFoldDB" id="A0A292IJ51"/>
<proteinExistence type="predicted"/>
<keyword evidence="1" id="KW-1133">Transmembrane helix</keyword>
<name>A0A292IJ51_9MOLU</name>
<evidence type="ECO:0000313" key="3">
    <source>
        <dbReference type="Proteomes" id="UP000261764"/>
    </source>
</evidence>
<keyword evidence="3" id="KW-1185">Reference proteome</keyword>
<organism evidence="2 3">
    <name type="scientific">Mycoplasma amphoriforme A39</name>
    <dbReference type="NCBI Taxonomy" id="572419"/>
    <lineage>
        <taxon>Bacteria</taxon>
        <taxon>Bacillati</taxon>
        <taxon>Mycoplasmatota</taxon>
        <taxon>Mollicutes</taxon>
        <taxon>Mycoplasmataceae</taxon>
        <taxon>Mycoplasma</taxon>
    </lineage>
</organism>
<keyword evidence="1" id="KW-0812">Transmembrane</keyword>
<accession>A0A292IJ51</accession>
<dbReference type="KEGG" id="mamp:MAMA39_05960"/>
<dbReference type="EMBL" id="HG937516">
    <property type="protein sequence ID" value="CDN40713.1"/>
    <property type="molecule type" value="Genomic_DNA"/>
</dbReference>
<dbReference type="RefSeq" id="WP_343251344.1">
    <property type="nucleotide sequence ID" value="NZ_HG937516.1"/>
</dbReference>
<keyword evidence="1" id="KW-0472">Membrane</keyword>
<evidence type="ECO:0000256" key="1">
    <source>
        <dbReference type="SAM" id="Phobius"/>
    </source>
</evidence>
<reference evidence="2 3" key="1">
    <citation type="journal article" date="2015" name="Clin. Infect. Dis.">
        <title>Genomic Investigations unmask Mycoplasma amphoriforme, a new respiratory pathogen.</title>
        <authorList>
            <person name="Gillespie S.H."/>
            <person name="Ling C.L."/>
            <person name="Oravcova K."/>
            <person name="Pinheiro M."/>
            <person name="Wells L."/>
            <person name="Bryant J.M."/>
            <person name="McHugh T.D."/>
            <person name="Bebear C."/>
            <person name="Webster D."/>
            <person name="Harris S.R."/>
            <person name="Seth-Smith H.M."/>
            <person name="Thomson N.R."/>
        </authorList>
    </citation>
    <scope>NUCLEOTIDE SEQUENCE [LARGE SCALE GENOMIC DNA]</scope>
    <source>
        <strain evidence="2 3">A39</strain>
    </source>
</reference>
<sequence>MSRYEKYRITREQMNNESQIKNALQNPSSYVNHYKTKINEIQPKILLNFQPIEIKLMNLLMIDNSKRDGINHIQQFISDFDLSDLFELQNQAEILLLQSKNEKGMLEFEHGWLSQDVGTNFINKCNSLFNAAQKQNLDFDKTSYQDLMKFKKIVNLTKNKENQIAKLFPPKEIEIKRGKSTYKLFLVSLFSLFAIAIVAIAVIIAAWVLH</sequence>
<evidence type="ECO:0000313" key="2">
    <source>
        <dbReference type="EMBL" id="CDN40713.1"/>
    </source>
</evidence>